<evidence type="ECO:0000313" key="5">
    <source>
        <dbReference type="EMBL" id="SEB77035.1"/>
    </source>
</evidence>
<keyword evidence="3" id="KW-0812">Transmembrane</keyword>
<name>A0A1H4M3F5_9BACT</name>
<dbReference type="InterPro" id="IPR043128">
    <property type="entry name" value="Rev_trsase/Diguanyl_cyclase"/>
</dbReference>
<dbReference type="SMART" id="SM00267">
    <property type="entry name" value="GGDEF"/>
    <property type="match status" value="1"/>
</dbReference>
<feature type="transmembrane region" description="Helical" evidence="3">
    <location>
        <begin position="6"/>
        <end position="24"/>
    </location>
</feature>
<dbReference type="GO" id="GO:0005886">
    <property type="term" value="C:plasma membrane"/>
    <property type="evidence" value="ECO:0007669"/>
    <property type="project" value="TreeGrafter"/>
</dbReference>
<dbReference type="NCBIfam" id="TIGR00254">
    <property type="entry name" value="GGDEF"/>
    <property type="match status" value="1"/>
</dbReference>
<dbReference type="GO" id="GO:0043709">
    <property type="term" value="P:cell adhesion involved in single-species biofilm formation"/>
    <property type="evidence" value="ECO:0007669"/>
    <property type="project" value="TreeGrafter"/>
</dbReference>
<dbReference type="InterPro" id="IPR000160">
    <property type="entry name" value="GGDEF_dom"/>
</dbReference>
<reference evidence="5 6" key="1">
    <citation type="submission" date="2016-10" db="EMBL/GenBank/DDBJ databases">
        <authorList>
            <person name="de Groot N.N."/>
        </authorList>
    </citation>
    <scope>NUCLEOTIDE SEQUENCE [LARGE SCALE GENOMIC DNA]</scope>
    <source>
        <strain evidence="5 6">AB35.6</strain>
    </source>
</reference>
<dbReference type="EMBL" id="FNSD01000001">
    <property type="protein sequence ID" value="SEB77035.1"/>
    <property type="molecule type" value="Genomic_DNA"/>
</dbReference>
<protein>
    <recommendedName>
        <fullName evidence="1">diguanylate cyclase</fullName>
        <ecNumber evidence="1">2.7.7.65</ecNumber>
    </recommendedName>
</protein>
<organism evidence="5 6">
    <name type="scientific">Terriglobus roseus</name>
    <dbReference type="NCBI Taxonomy" id="392734"/>
    <lineage>
        <taxon>Bacteria</taxon>
        <taxon>Pseudomonadati</taxon>
        <taxon>Acidobacteriota</taxon>
        <taxon>Terriglobia</taxon>
        <taxon>Terriglobales</taxon>
        <taxon>Acidobacteriaceae</taxon>
        <taxon>Terriglobus</taxon>
    </lineage>
</organism>
<dbReference type="EC" id="2.7.7.65" evidence="1"/>
<dbReference type="CDD" id="cd01949">
    <property type="entry name" value="GGDEF"/>
    <property type="match status" value="1"/>
</dbReference>
<dbReference type="FunFam" id="3.30.70.270:FF:000001">
    <property type="entry name" value="Diguanylate cyclase domain protein"/>
    <property type="match status" value="1"/>
</dbReference>
<evidence type="ECO:0000256" key="1">
    <source>
        <dbReference type="ARBA" id="ARBA00012528"/>
    </source>
</evidence>
<dbReference type="RefSeq" id="WP_074653444.1">
    <property type="nucleotide sequence ID" value="NZ_FNSD01000001.1"/>
</dbReference>
<dbReference type="InterPro" id="IPR029787">
    <property type="entry name" value="Nucleotide_cyclase"/>
</dbReference>
<dbReference type="PROSITE" id="PS50887">
    <property type="entry name" value="GGDEF"/>
    <property type="match status" value="1"/>
</dbReference>
<dbReference type="SUPFAM" id="SSF55073">
    <property type="entry name" value="Nucleotide cyclase"/>
    <property type="match status" value="1"/>
</dbReference>
<gene>
    <name evidence="5" type="ORF">SAMN05443244_1793</name>
</gene>
<dbReference type="Pfam" id="PF00990">
    <property type="entry name" value="GGDEF"/>
    <property type="match status" value="1"/>
</dbReference>
<evidence type="ECO:0000313" key="6">
    <source>
        <dbReference type="Proteomes" id="UP000182409"/>
    </source>
</evidence>
<dbReference type="GO" id="GO:1902201">
    <property type="term" value="P:negative regulation of bacterial-type flagellum-dependent cell motility"/>
    <property type="evidence" value="ECO:0007669"/>
    <property type="project" value="TreeGrafter"/>
</dbReference>
<dbReference type="GO" id="GO:0052621">
    <property type="term" value="F:diguanylate cyclase activity"/>
    <property type="evidence" value="ECO:0007669"/>
    <property type="project" value="UniProtKB-EC"/>
</dbReference>
<accession>A0A1H4M3F5</accession>
<dbReference type="AlphaFoldDB" id="A0A1H4M3F5"/>
<dbReference type="Proteomes" id="UP000182409">
    <property type="component" value="Unassembled WGS sequence"/>
</dbReference>
<dbReference type="OrthoDB" id="9759607at2"/>
<evidence type="ECO:0000259" key="4">
    <source>
        <dbReference type="PROSITE" id="PS50887"/>
    </source>
</evidence>
<sequence length="285" mass="31026">MSNTLVQFLLLVTIFLLSASVLVVQRIRDTTKKEGLKLAWAALGGFLFLSGMGCFGFLYTNQTEGAGHYEDSLIACTLLASAVFVLGVCFVSLLTAKDLARIDGLERAAFFDPLTRLFTRGRIDTLLDIECERSRFGVTQLSVLLLDIDNFKTINDTLGHRAGDSVLEEVGRILKKAVEPPNVIGRYGGEEFLIVAPNTSSALAERHAENIRAKVARATVKVEGKVVPLTVSIGVASNSVFRRGSSDLVAAADTAMYAAKQRGRNRVVIADELDEPITRLRKTYA</sequence>
<dbReference type="PANTHER" id="PTHR45138">
    <property type="entry name" value="REGULATORY COMPONENTS OF SENSORY TRANSDUCTION SYSTEM"/>
    <property type="match status" value="1"/>
</dbReference>
<evidence type="ECO:0000256" key="2">
    <source>
        <dbReference type="ARBA" id="ARBA00034247"/>
    </source>
</evidence>
<feature type="transmembrane region" description="Helical" evidence="3">
    <location>
        <begin position="72"/>
        <end position="94"/>
    </location>
</feature>
<dbReference type="Gene3D" id="3.30.70.270">
    <property type="match status" value="1"/>
</dbReference>
<keyword evidence="3" id="KW-1133">Transmembrane helix</keyword>
<dbReference type="PANTHER" id="PTHR45138:SF9">
    <property type="entry name" value="DIGUANYLATE CYCLASE DGCM-RELATED"/>
    <property type="match status" value="1"/>
</dbReference>
<dbReference type="InterPro" id="IPR050469">
    <property type="entry name" value="Diguanylate_Cyclase"/>
</dbReference>
<comment type="catalytic activity">
    <reaction evidence="2">
        <text>2 GTP = 3',3'-c-di-GMP + 2 diphosphate</text>
        <dbReference type="Rhea" id="RHEA:24898"/>
        <dbReference type="ChEBI" id="CHEBI:33019"/>
        <dbReference type="ChEBI" id="CHEBI:37565"/>
        <dbReference type="ChEBI" id="CHEBI:58805"/>
        <dbReference type="EC" id="2.7.7.65"/>
    </reaction>
</comment>
<feature type="transmembrane region" description="Helical" evidence="3">
    <location>
        <begin position="36"/>
        <end position="60"/>
    </location>
</feature>
<evidence type="ECO:0000256" key="3">
    <source>
        <dbReference type="SAM" id="Phobius"/>
    </source>
</evidence>
<proteinExistence type="predicted"/>
<keyword evidence="3" id="KW-0472">Membrane</keyword>
<feature type="domain" description="GGDEF" evidence="4">
    <location>
        <begin position="139"/>
        <end position="272"/>
    </location>
</feature>